<dbReference type="AlphaFoldDB" id="A0A248JMV0"/>
<feature type="region of interest" description="Disordered" evidence="1">
    <location>
        <begin position="1"/>
        <end position="44"/>
    </location>
</feature>
<gene>
    <name evidence="2" type="ORF">Y958_03760</name>
</gene>
<feature type="compositionally biased region" description="Low complexity" evidence="1">
    <location>
        <begin position="16"/>
        <end position="34"/>
    </location>
</feature>
<dbReference type="KEGG" id="nao:Y958_03760"/>
<evidence type="ECO:0000313" key="2">
    <source>
        <dbReference type="EMBL" id="ASG20042.1"/>
    </source>
</evidence>
<evidence type="ECO:0000313" key="3">
    <source>
        <dbReference type="Proteomes" id="UP000197153"/>
    </source>
</evidence>
<dbReference type="Proteomes" id="UP000197153">
    <property type="component" value="Chromosome 1"/>
</dbReference>
<sequence length="175" mass="17463">MSISNISNSPLTPTQPGVSGPAGAPADPSASFSSLLGDGNTETDSLSVSLPNGFSVGIAHIGGGFSGFSAQMLSSLEDMVKAFSKVDIQDGAQPSKQASADPASGGGAQQSRTLDTFHADLPDGTSIEVRHGGPEGENNPTAMDAMMEAVQSLMSDLAGAATQTKGVAPSLLNQA</sequence>
<reference evidence="2 3" key="1">
    <citation type="submission" date="2017-06" db="EMBL/GenBank/DDBJ databases">
        <title>Complete genome sequence of Nitrospirillum amazonense strain CBAmC, an endophytic nitrogen-fixing and plant growth-promoting bacterium, isolated from sugarcane.</title>
        <authorList>
            <person name="Schwab S."/>
            <person name="dos Santos Teixeira K.R."/>
            <person name="Simoes Araujo J.L."/>
            <person name="Soares Vidal M."/>
            <person name="Borges de Freitas H.R."/>
            <person name="Rivello Crivelaro A.L."/>
            <person name="Bueno de Camargo Nunes A."/>
            <person name="dos Santos C.M."/>
            <person name="Palmeira da Silva Rosa D."/>
            <person name="da Silva Padilha D."/>
            <person name="da Silva E."/>
            <person name="Araujo Terra L."/>
            <person name="Soares Mendes V."/>
            <person name="Farinelli L."/>
            <person name="Magalhaes Cruz L."/>
            <person name="Baldani J.I."/>
        </authorList>
    </citation>
    <scope>NUCLEOTIDE SEQUENCE [LARGE SCALE GENOMIC DNA]</scope>
    <source>
        <strain evidence="2 3">CBAmC</strain>
    </source>
</reference>
<keyword evidence="3" id="KW-1185">Reference proteome</keyword>
<proteinExistence type="predicted"/>
<accession>A0A248JMV0</accession>
<protein>
    <submittedName>
        <fullName evidence="2">Uncharacterized protein</fullName>
    </submittedName>
</protein>
<name>A0A248JMV0_9PROT</name>
<feature type="compositionally biased region" description="Polar residues" evidence="1">
    <location>
        <begin position="1"/>
        <end position="15"/>
    </location>
</feature>
<evidence type="ECO:0000256" key="1">
    <source>
        <dbReference type="SAM" id="MobiDB-lite"/>
    </source>
</evidence>
<organism evidence="2 3">
    <name type="scientific">Nitrospirillum viridazoti CBAmc</name>
    <dbReference type="NCBI Taxonomy" id="1441467"/>
    <lineage>
        <taxon>Bacteria</taxon>
        <taxon>Pseudomonadati</taxon>
        <taxon>Pseudomonadota</taxon>
        <taxon>Alphaproteobacteria</taxon>
        <taxon>Rhodospirillales</taxon>
        <taxon>Azospirillaceae</taxon>
        <taxon>Nitrospirillum</taxon>
        <taxon>Nitrospirillum viridazoti</taxon>
    </lineage>
</organism>
<feature type="region of interest" description="Disordered" evidence="1">
    <location>
        <begin position="91"/>
        <end position="145"/>
    </location>
</feature>
<dbReference type="RefSeq" id="WP_088870960.1">
    <property type="nucleotide sequence ID" value="NZ_CP022110.1"/>
</dbReference>
<dbReference type="EMBL" id="CP022110">
    <property type="protein sequence ID" value="ASG20042.1"/>
    <property type="molecule type" value="Genomic_DNA"/>
</dbReference>